<reference evidence="2 3" key="1">
    <citation type="journal article" date="2023" name="Arcadia Sci">
        <title>De novo assembly of a long-read Amblyomma americanum tick genome.</title>
        <authorList>
            <person name="Chou S."/>
            <person name="Poskanzer K.E."/>
            <person name="Rollins M."/>
            <person name="Thuy-Boun P.S."/>
        </authorList>
    </citation>
    <scope>NUCLEOTIDE SEQUENCE [LARGE SCALE GENOMIC DNA]</scope>
    <source>
        <strain evidence="2">F_SG_1</strain>
        <tissue evidence="2">Salivary glands</tissue>
    </source>
</reference>
<evidence type="ECO:0000313" key="3">
    <source>
        <dbReference type="Proteomes" id="UP001321473"/>
    </source>
</evidence>
<dbReference type="AlphaFoldDB" id="A0AAQ4D5F8"/>
<evidence type="ECO:0000313" key="2">
    <source>
        <dbReference type="EMBL" id="KAK8757698.1"/>
    </source>
</evidence>
<proteinExistence type="predicted"/>
<accession>A0AAQ4D5F8</accession>
<dbReference type="EMBL" id="JARKHS020034927">
    <property type="protein sequence ID" value="KAK8757698.1"/>
    <property type="molecule type" value="Genomic_DNA"/>
</dbReference>
<organism evidence="2 3">
    <name type="scientific">Amblyomma americanum</name>
    <name type="common">Lone star tick</name>
    <dbReference type="NCBI Taxonomy" id="6943"/>
    <lineage>
        <taxon>Eukaryota</taxon>
        <taxon>Metazoa</taxon>
        <taxon>Ecdysozoa</taxon>
        <taxon>Arthropoda</taxon>
        <taxon>Chelicerata</taxon>
        <taxon>Arachnida</taxon>
        <taxon>Acari</taxon>
        <taxon>Parasitiformes</taxon>
        <taxon>Ixodida</taxon>
        <taxon>Ixodoidea</taxon>
        <taxon>Ixodidae</taxon>
        <taxon>Amblyomminae</taxon>
        <taxon>Amblyomma</taxon>
    </lineage>
</organism>
<sequence length="93" mass="10698">MPQQRFDMGYVNNVHHDHRLAAMDARYHGVEETLRLERFSWDFTNAADKSCEEIDQYACLYTHAFEPGEIMPKGKHGRAHGESAVKTKAGVKY</sequence>
<evidence type="ECO:0000256" key="1">
    <source>
        <dbReference type="SAM" id="MobiDB-lite"/>
    </source>
</evidence>
<dbReference type="Proteomes" id="UP001321473">
    <property type="component" value="Unassembled WGS sequence"/>
</dbReference>
<comment type="caution">
    <text evidence="2">The sequence shown here is derived from an EMBL/GenBank/DDBJ whole genome shotgun (WGS) entry which is preliminary data.</text>
</comment>
<gene>
    <name evidence="2" type="ORF">V5799_004670</name>
</gene>
<feature type="region of interest" description="Disordered" evidence="1">
    <location>
        <begin position="74"/>
        <end position="93"/>
    </location>
</feature>
<keyword evidence="3" id="KW-1185">Reference proteome</keyword>
<protein>
    <submittedName>
        <fullName evidence="2">Uncharacterized protein</fullName>
    </submittedName>
</protein>
<name>A0AAQ4D5F8_AMBAM</name>